<sequence length="124" mass="14336">MISLALCQFIPRLLFYMQRSCIVHTLEIFTLSWYQSRVLFCSAATVVFRLFLQSSLFSSIDLLLYSQYVENIRVTTVSKQKLPIPPANTSNRVDWDKLDGYFSNCRSVSFTSSPGMRNKTLEED</sequence>
<gene>
    <name evidence="1" type="ORF">L1987_49690</name>
</gene>
<dbReference type="Proteomes" id="UP001056120">
    <property type="component" value="Linkage Group LG16"/>
</dbReference>
<comment type="caution">
    <text evidence="1">The sequence shown here is derived from an EMBL/GenBank/DDBJ whole genome shotgun (WGS) entry which is preliminary data.</text>
</comment>
<dbReference type="EMBL" id="CM042033">
    <property type="protein sequence ID" value="KAI3775122.1"/>
    <property type="molecule type" value="Genomic_DNA"/>
</dbReference>
<accession>A0ACB9FX19</accession>
<evidence type="ECO:0000313" key="1">
    <source>
        <dbReference type="EMBL" id="KAI3775122.1"/>
    </source>
</evidence>
<organism evidence="1 2">
    <name type="scientific">Smallanthus sonchifolius</name>
    <dbReference type="NCBI Taxonomy" id="185202"/>
    <lineage>
        <taxon>Eukaryota</taxon>
        <taxon>Viridiplantae</taxon>
        <taxon>Streptophyta</taxon>
        <taxon>Embryophyta</taxon>
        <taxon>Tracheophyta</taxon>
        <taxon>Spermatophyta</taxon>
        <taxon>Magnoliopsida</taxon>
        <taxon>eudicotyledons</taxon>
        <taxon>Gunneridae</taxon>
        <taxon>Pentapetalae</taxon>
        <taxon>asterids</taxon>
        <taxon>campanulids</taxon>
        <taxon>Asterales</taxon>
        <taxon>Asteraceae</taxon>
        <taxon>Asteroideae</taxon>
        <taxon>Heliantheae alliance</taxon>
        <taxon>Millerieae</taxon>
        <taxon>Smallanthus</taxon>
    </lineage>
</organism>
<name>A0ACB9FX19_9ASTR</name>
<proteinExistence type="predicted"/>
<keyword evidence="2" id="KW-1185">Reference proteome</keyword>
<evidence type="ECO:0000313" key="2">
    <source>
        <dbReference type="Proteomes" id="UP001056120"/>
    </source>
</evidence>
<reference evidence="2" key="1">
    <citation type="journal article" date="2022" name="Mol. Ecol. Resour.">
        <title>The genomes of chicory, endive, great burdock and yacon provide insights into Asteraceae palaeo-polyploidization history and plant inulin production.</title>
        <authorList>
            <person name="Fan W."/>
            <person name="Wang S."/>
            <person name="Wang H."/>
            <person name="Wang A."/>
            <person name="Jiang F."/>
            <person name="Liu H."/>
            <person name="Zhao H."/>
            <person name="Xu D."/>
            <person name="Zhang Y."/>
        </authorList>
    </citation>
    <scope>NUCLEOTIDE SEQUENCE [LARGE SCALE GENOMIC DNA]</scope>
    <source>
        <strain evidence="2">cv. Yunnan</strain>
    </source>
</reference>
<reference evidence="1 2" key="2">
    <citation type="journal article" date="2022" name="Mol. Ecol. Resour.">
        <title>The genomes of chicory, endive, great burdock and yacon provide insights into Asteraceae paleo-polyploidization history and plant inulin production.</title>
        <authorList>
            <person name="Fan W."/>
            <person name="Wang S."/>
            <person name="Wang H."/>
            <person name="Wang A."/>
            <person name="Jiang F."/>
            <person name="Liu H."/>
            <person name="Zhao H."/>
            <person name="Xu D."/>
            <person name="Zhang Y."/>
        </authorList>
    </citation>
    <scope>NUCLEOTIDE SEQUENCE [LARGE SCALE GENOMIC DNA]</scope>
    <source>
        <strain evidence="2">cv. Yunnan</strain>
        <tissue evidence="1">Leaves</tissue>
    </source>
</reference>
<protein>
    <submittedName>
        <fullName evidence="1">Uncharacterized protein</fullName>
    </submittedName>
</protein>